<dbReference type="AlphaFoldDB" id="A0A319B493"/>
<dbReference type="GeneID" id="37212897"/>
<evidence type="ECO:0000313" key="1">
    <source>
        <dbReference type="EMBL" id="PYH66651.1"/>
    </source>
</evidence>
<dbReference type="EMBL" id="KZ821633">
    <property type="protein sequence ID" value="PYH66651.1"/>
    <property type="molecule type" value="Genomic_DNA"/>
</dbReference>
<reference evidence="1" key="1">
    <citation type="submission" date="2016-12" db="EMBL/GenBank/DDBJ databases">
        <title>The genomes of Aspergillus section Nigri reveals drivers in fungal speciation.</title>
        <authorList>
            <consortium name="DOE Joint Genome Institute"/>
            <person name="Vesth T.C."/>
            <person name="Nybo J."/>
            <person name="Theobald S."/>
            <person name="Brandl J."/>
            <person name="Frisvad J.C."/>
            <person name="Nielsen K.F."/>
            <person name="Lyhne E.K."/>
            <person name="Kogle M.E."/>
            <person name="Kuo A."/>
            <person name="Riley R."/>
            <person name="Clum A."/>
            <person name="Nolan M."/>
            <person name="Lipzen A."/>
            <person name="Salamov A."/>
            <person name="Henrissat B."/>
            <person name="Wiebenga A."/>
            <person name="De Vries R.P."/>
            <person name="Grigoriev I.V."/>
            <person name="Mortensen U.H."/>
            <person name="Andersen M.R."/>
            <person name="Baker S.E."/>
        </authorList>
    </citation>
    <scope>NUCLEOTIDE SEQUENCE [LARGE SCALE GENOMIC DNA]</scope>
    <source>
        <strain evidence="1">CBS 113365</strain>
    </source>
</reference>
<keyword evidence="2" id="KW-1185">Reference proteome</keyword>
<dbReference type="RefSeq" id="XP_025560445.1">
    <property type="nucleotide sequence ID" value="XM_025708305.1"/>
</dbReference>
<sequence length="202" mass="23392">MTHSNPSISSKESSDSEAEVLGPWNELHIKIRAMFHEVRCLGESAASLDEWAQTIDPDNYRKMDPWPQDLIDAHAQYKEYVDSIKPPHYAYKAYAQRLADGEVEDTCETRMKMLEICLRWGEAALVATEARLGFLDRYRNAFKDKKAIVGHMKQANANRDSARNAVKWAGKNYRRYWQNMIREQEYGDVFGDDDKRDTSNAH</sequence>
<organism evidence="1 2">
    <name type="scientific">Aspergillus vadensis (strain CBS 113365 / IMI 142717 / IBT 24658)</name>
    <dbReference type="NCBI Taxonomy" id="1448311"/>
    <lineage>
        <taxon>Eukaryota</taxon>
        <taxon>Fungi</taxon>
        <taxon>Dikarya</taxon>
        <taxon>Ascomycota</taxon>
        <taxon>Pezizomycotina</taxon>
        <taxon>Eurotiomycetes</taxon>
        <taxon>Eurotiomycetidae</taxon>
        <taxon>Eurotiales</taxon>
        <taxon>Aspergillaceae</taxon>
        <taxon>Aspergillus</taxon>
        <taxon>Aspergillus subgen. Circumdati</taxon>
    </lineage>
</organism>
<name>A0A319B493_ASPVC</name>
<dbReference type="Proteomes" id="UP000248405">
    <property type="component" value="Unassembled WGS sequence"/>
</dbReference>
<evidence type="ECO:0000313" key="2">
    <source>
        <dbReference type="Proteomes" id="UP000248405"/>
    </source>
</evidence>
<protein>
    <submittedName>
        <fullName evidence="1">Uncharacterized protein</fullName>
    </submittedName>
</protein>
<gene>
    <name evidence="1" type="ORF">BO88DRAFT_417489</name>
</gene>
<accession>A0A319B493</accession>
<proteinExistence type="predicted"/>
<dbReference type="OrthoDB" id="4497196at2759"/>